<dbReference type="Proteomes" id="UP001497700">
    <property type="component" value="Unassembled WGS sequence"/>
</dbReference>
<protein>
    <submittedName>
        <fullName evidence="1">Uncharacterized protein</fullName>
    </submittedName>
</protein>
<proteinExistence type="predicted"/>
<evidence type="ECO:0000313" key="2">
    <source>
        <dbReference type="Proteomes" id="UP001497700"/>
    </source>
</evidence>
<organism evidence="1 2">
    <name type="scientific">Hypoxylon rubiginosum</name>
    <dbReference type="NCBI Taxonomy" id="110542"/>
    <lineage>
        <taxon>Eukaryota</taxon>
        <taxon>Fungi</taxon>
        <taxon>Dikarya</taxon>
        <taxon>Ascomycota</taxon>
        <taxon>Pezizomycotina</taxon>
        <taxon>Sordariomycetes</taxon>
        <taxon>Xylariomycetidae</taxon>
        <taxon>Xylariales</taxon>
        <taxon>Hypoxylaceae</taxon>
        <taxon>Hypoxylon</taxon>
    </lineage>
</organism>
<keyword evidence="2" id="KW-1185">Reference proteome</keyword>
<evidence type="ECO:0000313" key="1">
    <source>
        <dbReference type="EMBL" id="KAI4867606.1"/>
    </source>
</evidence>
<dbReference type="EMBL" id="MU393445">
    <property type="protein sequence ID" value="KAI4867606.1"/>
    <property type="molecule type" value="Genomic_DNA"/>
</dbReference>
<comment type="caution">
    <text evidence="1">The sequence shown here is derived from an EMBL/GenBank/DDBJ whole genome shotgun (WGS) entry which is preliminary data.</text>
</comment>
<sequence length="224" mass="25214">MGSIGAADDNGKLYFAYGSNLSSSQMRDRCPRSTPVGLARLPGWTWLINERGYANIVRKPDPDPESPHSSMKWPTLSFNPLPLLPLMASKNGKPSNEHGVYGVLYRLHPDDEARLDACEGVPYAYERVFLDVVVVPTPSSTRPIGQEGVPRELWKLREDQKQTGQTVKALVYIDKENVHPKKPLAEYVNRMNRGIEEAMNEWGLPQAYVHTVLRPFIPAKKYGK</sequence>
<accession>A0ACB9Z712</accession>
<gene>
    <name evidence="1" type="ORF">F4820DRAFT_190761</name>
</gene>
<name>A0ACB9Z712_9PEZI</name>
<reference evidence="1 2" key="1">
    <citation type="journal article" date="2022" name="New Phytol.">
        <title>Ecological generalism drives hyperdiversity of secondary metabolite gene clusters in xylarialean endophytes.</title>
        <authorList>
            <person name="Franco M.E.E."/>
            <person name="Wisecaver J.H."/>
            <person name="Arnold A.E."/>
            <person name="Ju Y.M."/>
            <person name="Slot J.C."/>
            <person name="Ahrendt S."/>
            <person name="Moore L.P."/>
            <person name="Eastman K.E."/>
            <person name="Scott K."/>
            <person name="Konkel Z."/>
            <person name="Mondo S.J."/>
            <person name="Kuo A."/>
            <person name="Hayes R.D."/>
            <person name="Haridas S."/>
            <person name="Andreopoulos B."/>
            <person name="Riley R."/>
            <person name="LaButti K."/>
            <person name="Pangilinan J."/>
            <person name="Lipzen A."/>
            <person name="Amirebrahimi M."/>
            <person name="Yan J."/>
            <person name="Adam C."/>
            <person name="Keymanesh K."/>
            <person name="Ng V."/>
            <person name="Louie K."/>
            <person name="Northen T."/>
            <person name="Drula E."/>
            <person name="Henrissat B."/>
            <person name="Hsieh H.M."/>
            <person name="Youens-Clark K."/>
            <person name="Lutzoni F."/>
            <person name="Miadlikowska J."/>
            <person name="Eastwood D.C."/>
            <person name="Hamelin R.C."/>
            <person name="Grigoriev I.V."/>
            <person name="U'Ren J.M."/>
        </authorList>
    </citation>
    <scope>NUCLEOTIDE SEQUENCE [LARGE SCALE GENOMIC DNA]</scope>
    <source>
        <strain evidence="1 2">CBS 119005</strain>
    </source>
</reference>